<organism evidence="1 2">
    <name type="scientific">Armillaria ostoyae</name>
    <name type="common">Armillaria root rot fungus</name>
    <dbReference type="NCBI Taxonomy" id="47428"/>
    <lineage>
        <taxon>Eukaryota</taxon>
        <taxon>Fungi</taxon>
        <taxon>Dikarya</taxon>
        <taxon>Basidiomycota</taxon>
        <taxon>Agaricomycotina</taxon>
        <taxon>Agaricomycetes</taxon>
        <taxon>Agaricomycetidae</taxon>
        <taxon>Agaricales</taxon>
        <taxon>Marasmiineae</taxon>
        <taxon>Physalacriaceae</taxon>
        <taxon>Armillaria</taxon>
    </lineage>
</organism>
<dbReference type="EMBL" id="FUEG01000024">
    <property type="protein sequence ID" value="SJL14575.1"/>
    <property type="molecule type" value="Genomic_DNA"/>
</dbReference>
<keyword evidence="2" id="KW-1185">Reference proteome</keyword>
<reference evidence="2" key="1">
    <citation type="journal article" date="2017" name="Nat. Ecol. Evol.">
        <title>Genome expansion and lineage-specific genetic innovations in the forest pathogenic fungi Armillaria.</title>
        <authorList>
            <person name="Sipos G."/>
            <person name="Prasanna A.N."/>
            <person name="Walter M.C."/>
            <person name="O'Connor E."/>
            <person name="Balint B."/>
            <person name="Krizsan K."/>
            <person name="Kiss B."/>
            <person name="Hess J."/>
            <person name="Varga T."/>
            <person name="Slot J."/>
            <person name="Riley R."/>
            <person name="Boka B."/>
            <person name="Rigling D."/>
            <person name="Barry K."/>
            <person name="Lee J."/>
            <person name="Mihaltcheva S."/>
            <person name="LaButti K."/>
            <person name="Lipzen A."/>
            <person name="Waldron R."/>
            <person name="Moloney N.M."/>
            <person name="Sperisen C."/>
            <person name="Kredics L."/>
            <person name="Vagvoelgyi C."/>
            <person name="Patrignani A."/>
            <person name="Fitzpatrick D."/>
            <person name="Nagy I."/>
            <person name="Doyle S."/>
            <person name="Anderson J.B."/>
            <person name="Grigoriev I.V."/>
            <person name="Gueldener U."/>
            <person name="Muensterkoetter M."/>
            <person name="Nagy L.G."/>
        </authorList>
    </citation>
    <scope>NUCLEOTIDE SEQUENCE [LARGE SCALE GENOMIC DNA]</scope>
    <source>
        <strain evidence="2">C18/9</strain>
    </source>
</reference>
<gene>
    <name evidence="1" type="ORF">ARMOST_18038</name>
</gene>
<evidence type="ECO:0000313" key="2">
    <source>
        <dbReference type="Proteomes" id="UP000219338"/>
    </source>
</evidence>
<sequence length="99" mass="11063">MGKFDSARRPRHGAQALQNSDQQHSFFTYSLSTWTWTLWKGTISQATKQASSVKPITHRGAAKNWANHVGCTSASTIVPPMQCDTTTFIQCVLYFVQGR</sequence>
<proteinExistence type="predicted"/>
<accession>A0A284S0P8</accession>
<evidence type="ECO:0000313" key="1">
    <source>
        <dbReference type="EMBL" id="SJL14575.1"/>
    </source>
</evidence>
<dbReference type="AlphaFoldDB" id="A0A284S0P8"/>
<name>A0A284S0P8_ARMOS</name>
<protein>
    <submittedName>
        <fullName evidence="1">Uncharacterized protein</fullName>
    </submittedName>
</protein>
<dbReference type="Proteomes" id="UP000219338">
    <property type="component" value="Unassembled WGS sequence"/>
</dbReference>